<protein>
    <submittedName>
        <fullName evidence="2">Gas1-like protein</fullName>
    </submittedName>
</protein>
<dbReference type="InParanoid" id="K1XK14"/>
<dbReference type="PANTHER" id="PTHR34618">
    <property type="entry name" value="SURFACE PROTEIN MAS1, PUTATIVE-RELATED"/>
    <property type="match status" value="1"/>
</dbReference>
<dbReference type="PANTHER" id="PTHR34618:SF3">
    <property type="entry name" value="GEGH 16 PROTEIN"/>
    <property type="match status" value="1"/>
</dbReference>
<gene>
    <name evidence="2" type="ORF">MBM_08993</name>
</gene>
<evidence type="ECO:0000256" key="1">
    <source>
        <dbReference type="SAM" id="MobiDB-lite"/>
    </source>
</evidence>
<organism evidence="2 3">
    <name type="scientific">Marssonina brunnea f. sp. multigermtubi (strain MB_m1)</name>
    <name type="common">Marssonina leaf spot fungus</name>
    <dbReference type="NCBI Taxonomy" id="1072389"/>
    <lineage>
        <taxon>Eukaryota</taxon>
        <taxon>Fungi</taxon>
        <taxon>Dikarya</taxon>
        <taxon>Ascomycota</taxon>
        <taxon>Pezizomycotina</taxon>
        <taxon>Leotiomycetes</taxon>
        <taxon>Helotiales</taxon>
        <taxon>Drepanopezizaceae</taxon>
        <taxon>Drepanopeziza</taxon>
    </lineage>
</organism>
<dbReference type="InterPro" id="IPR021476">
    <property type="entry name" value="Egh16-like"/>
</dbReference>
<feature type="region of interest" description="Disordered" evidence="1">
    <location>
        <begin position="310"/>
        <end position="352"/>
    </location>
</feature>
<dbReference type="eggNOG" id="ENOG502RWTH">
    <property type="taxonomic scope" value="Eukaryota"/>
</dbReference>
<evidence type="ECO:0000313" key="2">
    <source>
        <dbReference type="EMBL" id="EKD12764.1"/>
    </source>
</evidence>
<proteinExistence type="predicted"/>
<evidence type="ECO:0000313" key="3">
    <source>
        <dbReference type="Proteomes" id="UP000006753"/>
    </source>
</evidence>
<dbReference type="OMA" id="PADMACI"/>
<dbReference type="EMBL" id="JH921454">
    <property type="protein sequence ID" value="EKD12764.1"/>
    <property type="molecule type" value="Genomic_DNA"/>
</dbReference>
<dbReference type="OrthoDB" id="3241054at2759"/>
<sequence length="352" mass="36036">MDEIGKEVVDMPSSRINFSATPDLQTSKRQNADAEVDQKMLSFMKILYSPSVLMMIAIANAQGVIQTAQGTMGSPASLPLAIELQAADANIINLEEITANVVNECGRTLLGGNIDVGENTENQLIAKTVTSVTKGGTVNVAVNRVDANGAGPYTCDLDLKGNANGFNGQKYLTVKESAPSNGIINLTVTMPADMACIGAHPASTGNVCTMRCFNTAAAGPFGGCVALQQTDTEASDNSPNQINTAQTLAGILAQVNQNQVDLAKAEAGNAAATKVTDQGVIIADNLLGIDSKALATAAAAATGVDAVATNTANTGKSGKSGKSGKGNKKAGSGTNRGHRGHNNQRSAKLFIS</sequence>
<dbReference type="Pfam" id="PF11327">
    <property type="entry name" value="Egh16-like"/>
    <property type="match status" value="1"/>
</dbReference>
<dbReference type="AlphaFoldDB" id="K1XK14"/>
<keyword evidence="3" id="KW-1185">Reference proteome</keyword>
<name>K1XK14_MARBU</name>
<reference evidence="2 3" key="1">
    <citation type="journal article" date="2012" name="BMC Genomics">
        <title>Sequencing the genome of Marssonina brunnea reveals fungus-poplar co-evolution.</title>
        <authorList>
            <person name="Zhu S."/>
            <person name="Cao Y.-Z."/>
            <person name="Jiang C."/>
            <person name="Tan B.-Y."/>
            <person name="Wang Z."/>
            <person name="Feng S."/>
            <person name="Zhang L."/>
            <person name="Su X.-H."/>
            <person name="Brejova B."/>
            <person name="Vinar T."/>
            <person name="Xu M."/>
            <person name="Wang M.-X."/>
            <person name="Zhang S.-G."/>
            <person name="Huang M.-R."/>
            <person name="Wu R."/>
            <person name="Zhou Y."/>
        </authorList>
    </citation>
    <scope>NUCLEOTIDE SEQUENCE [LARGE SCALE GENOMIC DNA]</scope>
    <source>
        <strain evidence="2 3">MB_m1</strain>
    </source>
</reference>
<dbReference type="Proteomes" id="UP000006753">
    <property type="component" value="Unassembled WGS sequence"/>
</dbReference>
<dbReference type="HOGENOM" id="CLU_047729_1_1_1"/>
<dbReference type="KEGG" id="mbe:MBM_08993"/>
<accession>K1XK14</accession>
<dbReference type="STRING" id="1072389.K1XK14"/>